<dbReference type="InterPro" id="IPR020471">
    <property type="entry name" value="AKR"/>
</dbReference>
<comment type="catalytic activity">
    <reaction evidence="2">
        <text>(R)-pantolactone + NADP(+) = 2-dehydropantolactone + NADPH + H(+)</text>
        <dbReference type="Rhea" id="RHEA:18981"/>
        <dbReference type="ChEBI" id="CHEBI:15378"/>
        <dbReference type="ChEBI" id="CHEBI:16719"/>
        <dbReference type="ChEBI" id="CHEBI:18395"/>
        <dbReference type="ChEBI" id="CHEBI:57783"/>
        <dbReference type="ChEBI" id="CHEBI:58349"/>
        <dbReference type="EC" id="1.1.1.358"/>
    </reaction>
</comment>
<feature type="site" description="Lowers pKa of active site Tyr" evidence="9">
    <location>
        <position position="85"/>
    </location>
</feature>
<accession>A0A1L0DTG7</accession>
<name>A0A1L0DTG7_9ASCO</name>
<dbReference type="InterPro" id="IPR023210">
    <property type="entry name" value="NADP_OxRdtase_dom"/>
</dbReference>
<sequence>MSPSAEFSSFQDIPSITLNNGVVMPLFGLGTWQSQPNEVSRAVEHALRSGYNHVDTAAIYGNEEEVGQGIANSGIPRKNIFLTTKLWNSHHAPVDVPVALEESLQKLGVDYVDLYLMHYPCANDKEKVIRDNDYVLVDIDYIDTWKAMEKLLDTGKVRAIGISNFCHSETQRLLDSCTVKPQVHQMEMHPYLMQDEFLGFHNINEIHVTAYSAFGNQNQLYELTGEPRTLEHPTVVEISTRLRCSPAQLLVAWALHRGTSVIPKSVTPRRIDENLRGVSVKLSNEDYAAISNLGFLRRYADFGPFVGYWYYKDLECPGKKPQDH</sequence>
<dbReference type="EC" id="1.1.1.358" evidence="4"/>
<evidence type="ECO:0000256" key="6">
    <source>
        <dbReference type="ARBA" id="ARBA00081322"/>
    </source>
</evidence>
<evidence type="ECO:0000259" key="10">
    <source>
        <dbReference type="Pfam" id="PF00248"/>
    </source>
</evidence>
<dbReference type="GO" id="GO:0042180">
    <property type="term" value="P:ketone metabolic process"/>
    <property type="evidence" value="ECO:0007669"/>
    <property type="project" value="UniProtKB-ARBA"/>
</dbReference>
<comment type="catalytic activity">
    <reaction evidence="3">
        <text>isatin + NADPH + H(+) = 3-hydroxyindolin-2-one + NADP(+)</text>
        <dbReference type="Rhea" id="RHEA:68608"/>
        <dbReference type="ChEBI" id="CHEBI:15378"/>
        <dbReference type="ChEBI" id="CHEBI:27539"/>
        <dbReference type="ChEBI" id="CHEBI:28536"/>
        <dbReference type="ChEBI" id="CHEBI:57783"/>
        <dbReference type="ChEBI" id="CHEBI:58349"/>
    </reaction>
</comment>
<proteinExistence type="predicted"/>
<dbReference type="Pfam" id="PF00248">
    <property type="entry name" value="Aldo_ket_red"/>
    <property type="match status" value="1"/>
</dbReference>
<dbReference type="AlphaFoldDB" id="A0A1L0DTG7"/>
<dbReference type="PANTHER" id="PTHR11732">
    <property type="entry name" value="ALDO/KETO REDUCTASE"/>
    <property type="match status" value="1"/>
</dbReference>
<dbReference type="Proteomes" id="UP000182259">
    <property type="component" value="Chromosome VII"/>
</dbReference>
<keyword evidence="1" id="KW-0560">Oxidoreductase</keyword>
<evidence type="ECO:0000256" key="1">
    <source>
        <dbReference type="ARBA" id="ARBA00023002"/>
    </source>
</evidence>
<gene>
    <name evidence="11" type="ORF">SAMEA4029009_CIC11G00000002943</name>
</gene>
<dbReference type="Gene3D" id="3.20.20.100">
    <property type="entry name" value="NADP-dependent oxidoreductase domain"/>
    <property type="match status" value="1"/>
</dbReference>
<dbReference type="EMBL" id="LT635770">
    <property type="protein sequence ID" value="SGZ59016.1"/>
    <property type="molecule type" value="Genomic_DNA"/>
</dbReference>
<dbReference type="InterPro" id="IPR018170">
    <property type="entry name" value="Aldo/ket_reductase_CS"/>
</dbReference>
<evidence type="ECO:0000256" key="7">
    <source>
        <dbReference type="PIRSR" id="PIRSR000097-1"/>
    </source>
</evidence>
<evidence type="ECO:0000256" key="9">
    <source>
        <dbReference type="PIRSR" id="PIRSR000097-3"/>
    </source>
</evidence>
<reference evidence="11 12" key="1">
    <citation type="submission" date="2016-10" db="EMBL/GenBank/DDBJ databases">
        <authorList>
            <person name="de Groot N.N."/>
        </authorList>
    </citation>
    <scope>NUCLEOTIDE SEQUENCE [LARGE SCALE GENOMIC DNA]</scope>
    <source>
        <strain evidence="11 12">PYCC 4715</strain>
    </source>
</reference>
<protein>
    <recommendedName>
        <fullName evidence="5">2-dehydropantolactone reductase</fullName>
        <ecNumber evidence="4">1.1.1.358</ecNumber>
    </recommendedName>
    <alternativeName>
        <fullName evidence="5">2-dehydropantolactone reductase</fullName>
    </alternativeName>
    <alternativeName>
        <fullName evidence="6">Ketopantoyl-lactone reductase</fullName>
    </alternativeName>
</protein>
<dbReference type="SUPFAM" id="SSF51430">
    <property type="entry name" value="NAD(P)-linked oxidoreductase"/>
    <property type="match status" value="1"/>
</dbReference>
<organism evidence="11 12">
    <name type="scientific">Sungouiella intermedia</name>
    <dbReference type="NCBI Taxonomy" id="45354"/>
    <lineage>
        <taxon>Eukaryota</taxon>
        <taxon>Fungi</taxon>
        <taxon>Dikarya</taxon>
        <taxon>Ascomycota</taxon>
        <taxon>Saccharomycotina</taxon>
        <taxon>Pichiomycetes</taxon>
        <taxon>Metschnikowiaceae</taxon>
        <taxon>Sungouiella</taxon>
    </lineage>
</organism>
<dbReference type="InterPro" id="IPR036812">
    <property type="entry name" value="NAD(P)_OxRdtase_dom_sf"/>
</dbReference>
<evidence type="ECO:0000256" key="5">
    <source>
        <dbReference type="ARBA" id="ARBA00079693"/>
    </source>
</evidence>
<dbReference type="GO" id="GO:0047011">
    <property type="term" value="F:2-dehydropantolactone reductase (A-specific) activity"/>
    <property type="evidence" value="ECO:0007669"/>
    <property type="project" value="UniProtKB-ARBA"/>
</dbReference>
<dbReference type="PRINTS" id="PR00069">
    <property type="entry name" value="ALDKETRDTASE"/>
</dbReference>
<dbReference type="PROSITE" id="PS00062">
    <property type="entry name" value="ALDOKETO_REDUCTASE_2"/>
    <property type="match status" value="1"/>
</dbReference>
<dbReference type="FunFam" id="3.20.20.100:FF:000002">
    <property type="entry name" value="2,5-diketo-D-gluconic acid reductase A"/>
    <property type="match status" value="1"/>
</dbReference>
<evidence type="ECO:0000256" key="4">
    <source>
        <dbReference type="ARBA" id="ARBA00066965"/>
    </source>
</evidence>
<dbReference type="CDD" id="cd19071">
    <property type="entry name" value="AKR_AKR1-5-like"/>
    <property type="match status" value="1"/>
</dbReference>
<feature type="binding site" evidence="8">
    <location>
        <position position="118"/>
    </location>
    <ligand>
        <name>substrate</name>
    </ligand>
</feature>
<evidence type="ECO:0000256" key="3">
    <source>
        <dbReference type="ARBA" id="ARBA00051098"/>
    </source>
</evidence>
<evidence type="ECO:0000256" key="8">
    <source>
        <dbReference type="PIRSR" id="PIRSR000097-2"/>
    </source>
</evidence>
<evidence type="ECO:0000313" key="12">
    <source>
        <dbReference type="Proteomes" id="UP000182259"/>
    </source>
</evidence>
<feature type="active site" description="Proton donor" evidence="7">
    <location>
        <position position="60"/>
    </location>
</feature>
<feature type="domain" description="NADP-dependent oxidoreductase" evidence="10">
    <location>
        <begin position="28"/>
        <end position="292"/>
    </location>
</feature>
<dbReference type="PIRSF" id="PIRSF000097">
    <property type="entry name" value="AKR"/>
    <property type="match status" value="1"/>
</dbReference>
<evidence type="ECO:0000313" key="11">
    <source>
        <dbReference type="EMBL" id="SGZ59016.1"/>
    </source>
</evidence>
<evidence type="ECO:0000256" key="2">
    <source>
        <dbReference type="ARBA" id="ARBA00050878"/>
    </source>
</evidence>